<gene>
    <name evidence="2" type="ORF">TSPI_03768</name>
</gene>
<protein>
    <submittedName>
        <fullName evidence="2">Coiled-coil domain-containing protein</fullName>
    </submittedName>
</protein>
<evidence type="ECO:0000313" key="3">
    <source>
        <dbReference type="Proteomes" id="UP001558632"/>
    </source>
</evidence>
<comment type="caution">
    <text evidence="2">The sequence shown here is derived from an EMBL/GenBank/DDBJ whole genome shotgun (WGS) entry which is preliminary data.</text>
</comment>
<feature type="region of interest" description="Disordered" evidence="1">
    <location>
        <begin position="218"/>
        <end position="249"/>
    </location>
</feature>
<dbReference type="PANTHER" id="PTHR15276">
    <property type="entry name" value="H4 D10S170 PROTEIN-RELATED"/>
    <property type="match status" value="1"/>
</dbReference>
<sequence length="447" mass="50717">MLSYWNCDNLKYYFLEMTDLSEAESDASSSIGDKPLSPITREQMTKRVESLKQENLVLRMELDGCKCRIKSLLEENKALKEVSVQIHAKAEQEEEFISNTLFKKIKALKKEKETLALNYEQEEECLTNDLSRKLSQLRQEKAELAANLQQEQESLVAKLMRRLKKLEAETVAKQQHLDQLRREKVELENTLEHEQESLVNRLWKKLDKLEGEKRILQEKVSQSMSAPQSPMDTNRSGDSKDSISGNDPMEMMNDIERLRTEVATLKQQLINSQAEHEAKMSQFAREEQEIKGENKRLQCRLQMEVERRIQLCRHLSESESSLEMEDERHFNELTAAGQLPSRIGTASVASPYNTLPLARSPSPLPAILQVNVNPLPHPNSSYICLSQRCTHCNCILPHVCPHTAVLVPGVTSAQTSIPPTSPARPGSTSKSKDNDSEGGGFLRPSLP</sequence>
<proteinExistence type="predicted"/>
<reference evidence="2 3" key="1">
    <citation type="submission" date="2024-07" db="EMBL/GenBank/DDBJ databases">
        <title>Enhanced genomic and transcriptomic resources for Trichinella pseudospiralis and T. spiralis underpin the discovery of pronounced molecular differences between stages and species.</title>
        <authorList>
            <person name="Pasi K.K."/>
            <person name="La Rosa G."/>
            <person name="Gomez-Morales M.A."/>
            <person name="Tosini F."/>
            <person name="Sumanam S."/>
            <person name="Young N.D."/>
            <person name="Chang B.C."/>
            <person name="Robin G.B."/>
        </authorList>
    </citation>
    <scope>NUCLEOTIDE SEQUENCE [LARGE SCALE GENOMIC DNA]</scope>
    <source>
        <strain evidence="2">ISS534</strain>
    </source>
</reference>
<feature type="region of interest" description="Disordered" evidence="1">
    <location>
        <begin position="413"/>
        <end position="447"/>
    </location>
</feature>
<feature type="compositionally biased region" description="Polar residues" evidence="1">
    <location>
        <begin position="219"/>
        <end position="234"/>
    </location>
</feature>
<evidence type="ECO:0000313" key="2">
    <source>
        <dbReference type="EMBL" id="KAL1231051.1"/>
    </source>
</evidence>
<dbReference type="InterPro" id="IPR019152">
    <property type="entry name" value="DUF2046"/>
</dbReference>
<evidence type="ECO:0000256" key="1">
    <source>
        <dbReference type="SAM" id="MobiDB-lite"/>
    </source>
</evidence>
<name>A0ABR3K6M4_TRISP</name>
<organism evidence="2 3">
    <name type="scientific">Trichinella spiralis</name>
    <name type="common">Trichina worm</name>
    <dbReference type="NCBI Taxonomy" id="6334"/>
    <lineage>
        <taxon>Eukaryota</taxon>
        <taxon>Metazoa</taxon>
        <taxon>Ecdysozoa</taxon>
        <taxon>Nematoda</taxon>
        <taxon>Enoplea</taxon>
        <taxon>Dorylaimia</taxon>
        <taxon>Trichinellida</taxon>
        <taxon>Trichinellidae</taxon>
        <taxon>Trichinella</taxon>
    </lineage>
</organism>
<dbReference type="Proteomes" id="UP001558632">
    <property type="component" value="Unassembled WGS sequence"/>
</dbReference>
<keyword evidence="3" id="KW-1185">Reference proteome</keyword>
<dbReference type="Pfam" id="PF09755">
    <property type="entry name" value="DUF2046"/>
    <property type="match status" value="1"/>
</dbReference>
<dbReference type="EMBL" id="JBEUSY010000461">
    <property type="protein sequence ID" value="KAL1231051.1"/>
    <property type="molecule type" value="Genomic_DNA"/>
</dbReference>
<dbReference type="PANTHER" id="PTHR15276:SF0">
    <property type="entry name" value="COILED-COIL DOMAIN-CONTAINING PROTEIN 6"/>
    <property type="match status" value="1"/>
</dbReference>
<accession>A0ABR3K6M4</accession>